<organism evidence="4 5">
    <name type="scientific">Mycena venus</name>
    <dbReference type="NCBI Taxonomy" id="2733690"/>
    <lineage>
        <taxon>Eukaryota</taxon>
        <taxon>Fungi</taxon>
        <taxon>Dikarya</taxon>
        <taxon>Basidiomycota</taxon>
        <taxon>Agaricomycotina</taxon>
        <taxon>Agaricomycetes</taxon>
        <taxon>Agaricomycetidae</taxon>
        <taxon>Agaricales</taxon>
        <taxon>Marasmiineae</taxon>
        <taxon>Mycenaceae</taxon>
        <taxon>Mycena</taxon>
    </lineage>
</organism>
<comment type="caution">
    <text evidence="4">The sequence shown here is derived from an EMBL/GenBank/DDBJ whole genome shotgun (WGS) entry which is preliminary data.</text>
</comment>
<sequence>MYSLIPFLVLPSYIGLSNAAAVQVTVPTTPSTSNVVHSNFLGISYELSFMTDYFGNDTDHISTPMLNYLANIRARTGNNPVRIRIGGNSADSSPYLDTASSPMVQLQQGTFNANDQPVTYNPMLWQVMASVSKSVDGVSYVINVPLGIAPNASMANDMRNILGSNLDSMLLGNEPDLYSLHRQYFNHFRLDQLDCTSVGKRPQNWTVDDYFGEYTAAISTIGADDSAGAPDIGGPSYCCFGDLAALLQAGYLTKFSSAIKYIVLQHYPQANCPPNGFQYQLPYYLQHSNVVTLAQWQKPGIDYLLSQPEPRPQLINSEFNSASCGGVPFSPTFAVGSLWSVDYALQMATVGYDQAYIHTRESGISYNILAPPKGPPGTAGDWTTNSPYYSLLVMAEALRTDHGAIVSDLNLGGSSTNPAATSSAYAVYNQGNKTVSRLIIFNYANSTQDFSLRKEVFSSSGTALVKFLSAATPEEETNISWGGESWSTSAVTDGKTTIKPSWAAPNQNLTGCSANGCTFTAPGPSLAMVFLDDAQYQVITTAISTTNNSSDSSGNASSSGSPGGAKGTGGALGLNGPSMTALGVVLSLVTLTFFSL</sequence>
<reference evidence="4" key="1">
    <citation type="submission" date="2020-05" db="EMBL/GenBank/DDBJ databases">
        <title>Mycena genomes resolve the evolution of fungal bioluminescence.</title>
        <authorList>
            <person name="Tsai I.J."/>
        </authorList>
    </citation>
    <scope>NUCLEOTIDE SEQUENCE</scope>
    <source>
        <strain evidence="4">CCC161011</strain>
    </source>
</reference>
<evidence type="ECO:0000259" key="3">
    <source>
        <dbReference type="Pfam" id="PF16862"/>
    </source>
</evidence>
<protein>
    <submittedName>
        <fullName evidence="4">Glyco-hydro-79C domain-containing protein</fullName>
    </submittedName>
</protein>
<dbReference type="InterPro" id="IPR052974">
    <property type="entry name" value="GH79_Enzymes"/>
</dbReference>
<keyword evidence="5" id="KW-1185">Reference proteome</keyword>
<keyword evidence="2" id="KW-0732">Signal</keyword>
<gene>
    <name evidence="4" type="ORF">MVEN_02362600</name>
</gene>
<evidence type="ECO:0000256" key="1">
    <source>
        <dbReference type="SAM" id="MobiDB-lite"/>
    </source>
</evidence>
<feature type="compositionally biased region" description="Low complexity" evidence="1">
    <location>
        <begin position="546"/>
        <end position="560"/>
    </location>
</feature>
<feature type="signal peptide" evidence="2">
    <location>
        <begin position="1"/>
        <end position="19"/>
    </location>
</feature>
<dbReference type="AlphaFoldDB" id="A0A8H6X3A7"/>
<dbReference type="Proteomes" id="UP000620124">
    <property type="component" value="Unassembled WGS sequence"/>
</dbReference>
<proteinExistence type="predicted"/>
<dbReference type="PANTHER" id="PTHR36183:SF2">
    <property type="entry name" value="BETA-GLUCURONIDASE C-TERMINAL DOMAIN-CONTAINING PROTEIN"/>
    <property type="match status" value="1"/>
</dbReference>
<dbReference type="PANTHER" id="PTHR36183">
    <property type="entry name" value="BETA-GLUCURONIDASE"/>
    <property type="match status" value="1"/>
</dbReference>
<feature type="chain" id="PRO_5034934139" evidence="2">
    <location>
        <begin position="20"/>
        <end position="596"/>
    </location>
</feature>
<evidence type="ECO:0000256" key="2">
    <source>
        <dbReference type="SAM" id="SignalP"/>
    </source>
</evidence>
<dbReference type="EMBL" id="JACAZI010000029">
    <property type="protein sequence ID" value="KAF7333464.1"/>
    <property type="molecule type" value="Genomic_DNA"/>
</dbReference>
<feature type="region of interest" description="Disordered" evidence="1">
    <location>
        <begin position="546"/>
        <end position="569"/>
    </location>
</feature>
<dbReference type="Pfam" id="PF16862">
    <property type="entry name" value="Glyco_hydro_79C"/>
    <property type="match status" value="1"/>
</dbReference>
<dbReference type="InterPro" id="IPR031728">
    <property type="entry name" value="GlcAase_C"/>
</dbReference>
<feature type="domain" description="Beta-glucuronidase C-terminal" evidence="3">
    <location>
        <begin position="424"/>
        <end position="527"/>
    </location>
</feature>
<dbReference type="OrthoDB" id="2796951at2759"/>
<accession>A0A8H6X3A7</accession>
<evidence type="ECO:0000313" key="4">
    <source>
        <dbReference type="EMBL" id="KAF7333464.1"/>
    </source>
</evidence>
<name>A0A8H6X3A7_9AGAR</name>
<evidence type="ECO:0000313" key="5">
    <source>
        <dbReference type="Proteomes" id="UP000620124"/>
    </source>
</evidence>
<dbReference type="Gene3D" id="3.20.20.80">
    <property type="entry name" value="Glycosidases"/>
    <property type="match status" value="1"/>
</dbReference>